<evidence type="ECO:0000256" key="10">
    <source>
        <dbReference type="PROSITE-ProRule" id="PRU10141"/>
    </source>
</evidence>
<dbReference type="Gene3D" id="1.10.510.10">
    <property type="entry name" value="Transferase(Phosphotransferase) domain 1"/>
    <property type="match status" value="1"/>
</dbReference>
<dbReference type="GO" id="GO:0005737">
    <property type="term" value="C:cytoplasm"/>
    <property type="evidence" value="ECO:0007669"/>
    <property type="project" value="TreeGrafter"/>
</dbReference>
<evidence type="ECO:0000256" key="2">
    <source>
        <dbReference type="ARBA" id="ARBA00022527"/>
    </source>
</evidence>
<dbReference type="Pfam" id="PF00069">
    <property type="entry name" value="Pkinase"/>
    <property type="match status" value="1"/>
</dbReference>
<accession>A0A8L0DRU9</accession>
<evidence type="ECO:0000256" key="11">
    <source>
        <dbReference type="SAM" id="MobiDB-lite"/>
    </source>
</evidence>
<evidence type="ECO:0000256" key="9">
    <source>
        <dbReference type="PROSITE-ProRule" id="PRU00266"/>
    </source>
</evidence>
<keyword evidence="5 10" id="KW-0547">Nucleotide-binding</keyword>
<dbReference type="PROSITE" id="PS00108">
    <property type="entry name" value="PROTEIN_KINASE_ST"/>
    <property type="match status" value="1"/>
</dbReference>
<keyword evidence="4" id="KW-0808">Transferase</keyword>
<keyword evidence="9" id="KW-0694">RNA-binding</keyword>
<dbReference type="GO" id="GO:0005634">
    <property type="term" value="C:nucleus"/>
    <property type="evidence" value="ECO:0007669"/>
    <property type="project" value="TreeGrafter"/>
</dbReference>
<reference evidence="14" key="2">
    <citation type="submission" date="2025-08" db="UniProtKB">
        <authorList>
            <consortium name="Ensembl"/>
        </authorList>
    </citation>
    <scope>IDENTIFICATION</scope>
</reference>
<evidence type="ECO:0000256" key="7">
    <source>
        <dbReference type="ARBA" id="ARBA00022840"/>
    </source>
</evidence>
<dbReference type="InterPro" id="IPR017441">
    <property type="entry name" value="Protein_kinase_ATP_BS"/>
</dbReference>
<dbReference type="Ensembl" id="ENSOMYT00000116111.1">
    <property type="protein sequence ID" value="ENSOMYP00000134084.1"/>
    <property type="gene ID" value="ENSOMYG00000027396.2"/>
</dbReference>
<dbReference type="CDD" id="cd20314">
    <property type="entry name" value="DSRM_EIF2AK2"/>
    <property type="match status" value="1"/>
</dbReference>
<dbReference type="Gene3D" id="3.30.200.20">
    <property type="entry name" value="Phosphorylase Kinase, domain 1"/>
    <property type="match status" value="1"/>
</dbReference>
<dbReference type="GeneTree" id="ENSGT00940000163863"/>
<dbReference type="Gene3D" id="3.30.160.20">
    <property type="match status" value="3"/>
</dbReference>
<comment type="similarity">
    <text evidence="8">Belongs to the protein kinase superfamily. Ser/Thr protein kinase family. GCN2 subfamily.</text>
</comment>
<dbReference type="FunFam" id="1.10.510.10:FF:000251">
    <property type="entry name" value="eukaryotic translation initiation factor 2-alpha kinase 3"/>
    <property type="match status" value="1"/>
</dbReference>
<proteinExistence type="inferred from homology"/>
<dbReference type="PANTHER" id="PTHR11042:SF194">
    <property type="entry name" value="DOUBLE-STRANDED RNA ACTIVATED PROTEIN KINASE"/>
    <property type="match status" value="1"/>
</dbReference>
<feature type="compositionally biased region" description="Polar residues" evidence="11">
    <location>
        <begin position="323"/>
        <end position="343"/>
    </location>
</feature>
<feature type="region of interest" description="Disordered" evidence="11">
    <location>
        <begin position="315"/>
        <end position="343"/>
    </location>
</feature>
<keyword evidence="2" id="KW-0723">Serine/threonine-protein kinase</keyword>
<feature type="domain" description="DRBM" evidence="13">
    <location>
        <begin position="232"/>
        <end position="300"/>
    </location>
</feature>
<evidence type="ECO:0000259" key="13">
    <source>
        <dbReference type="PROSITE" id="PS50137"/>
    </source>
</evidence>
<evidence type="ECO:0000256" key="5">
    <source>
        <dbReference type="ARBA" id="ARBA00022741"/>
    </source>
</evidence>
<dbReference type="EC" id="2.7.11.1" evidence="1"/>
<dbReference type="Pfam" id="PF00035">
    <property type="entry name" value="dsrm"/>
    <property type="match status" value="3"/>
</dbReference>
<reference evidence="14" key="1">
    <citation type="submission" date="2020-07" db="EMBL/GenBank/DDBJ databases">
        <title>A long reads based de novo assembly of the rainbow trout Arlee double haploid line genome.</title>
        <authorList>
            <person name="Gao G."/>
            <person name="Palti Y."/>
        </authorList>
    </citation>
    <scope>NUCLEOTIDE SEQUENCE [LARGE SCALE GENOMIC DNA]</scope>
</reference>
<dbReference type="SUPFAM" id="SSF56112">
    <property type="entry name" value="Protein kinase-like (PK-like)"/>
    <property type="match status" value="1"/>
</dbReference>
<reference evidence="14" key="3">
    <citation type="submission" date="2025-09" db="UniProtKB">
        <authorList>
            <consortium name="Ensembl"/>
        </authorList>
    </citation>
    <scope>IDENTIFICATION</scope>
</reference>
<dbReference type="InterPro" id="IPR011009">
    <property type="entry name" value="Kinase-like_dom_sf"/>
</dbReference>
<dbReference type="AlphaFoldDB" id="A0A8L0DRU9"/>
<dbReference type="InterPro" id="IPR000719">
    <property type="entry name" value="Prot_kinase_dom"/>
</dbReference>
<dbReference type="FunFam" id="3.30.200.20:FF:000548">
    <property type="entry name" value="Z-DNA binding protein kinase"/>
    <property type="match status" value="1"/>
</dbReference>
<dbReference type="GO" id="GO:0005524">
    <property type="term" value="F:ATP binding"/>
    <property type="evidence" value="ECO:0007669"/>
    <property type="project" value="UniProtKB-UniRule"/>
</dbReference>
<dbReference type="SUPFAM" id="SSF54768">
    <property type="entry name" value="dsRNA-binding domain-like"/>
    <property type="match status" value="3"/>
</dbReference>
<dbReference type="FunFam" id="3.30.160.20:FF:000045">
    <property type="entry name" value="Eukaryotic translation initiation factor 2-alpha kinase 2"/>
    <property type="match status" value="1"/>
</dbReference>
<evidence type="ECO:0000259" key="12">
    <source>
        <dbReference type="PROSITE" id="PS50011"/>
    </source>
</evidence>
<evidence type="ECO:0000313" key="14">
    <source>
        <dbReference type="Ensembl" id="ENSOMYP00000134084.1"/>
    </source>
</evidence>
<feature type="compositionally biased region" description="Pro residues" evidence="11">
    <location>
        <begin position="88"/>
        <end position="97"/>
    </location>
</feature>
<evidence type="ECO:0000256" key="6">
    <source>
        <dbReference type="ARBA" id="ARBA00022777"/>
    </source>
</evidence>
<evidence type="ECO:0000256" key="4">
    <source>
        <dbReference type="ARBA" id="ARBA00022679"/>
    </source>
</evidence>
<dbReference type="InterPro" id="IPR008271">
    <property type="entry name" value="Ser/Thr_kinase_AS"/>
</dbReference>
<feature type="region of interest" description="Disordered" evidence="11">
    <location>
        <begin position="76"/>
        <end position="97"/>
    </location>
</feature>
<dbReference type="SMART" id="SM00220">
    <property type="entry name" value="S_TKc"/>
    <property type="match status" value="1"/>
</dbReference>
<dbReference type="InterPro" id="IPR050339">
    <property type="entry name" value="CC_SR_Kinase"/>
</dbReference>
<dbReference type="GO" id="GO:0004694">
    <property type="term" value="F:eukaryotic translation initiation factor 2alpha kinase activity"/>
    <property type="evidence" value="ECO:0007669"/>
    <property type="project" value="TreeGrafter"/>
</dbReference>
<dbReference type="Proteomes" id="UP000694395">
    <property type="component" value="Chromosome 16"/>
</dbReference>
<keyword evidence="15" id="KW-1185">Reference proteome</keyword>
<feature type="domain" description="DRBM" evidence="13">
    <location>
        <begin position="144"/>
        <end position="174"/>
    </location>
</feature>
<evidence type="ECO:0000256" key="3">
    <source>
        <dbReference type="ARBA" id="ARBA00022553"/>
    </source>
</evidence>
<evidence type="ECO:0000313" key="15">
    <source>
        <dbReference type="Proteomes" id="UP000694395"/>
    </source>
</evidence>
<feature type="domain" description="Protein kinase" evidence="12">
    <location>
        <begin position="410"/>
        <end position="693"/>
    </location>
</feature>
<name>A0A8L0DRU9_ONCMY</name>
<organism evidence="14 15">
    <name type="scientific">Oncorhynchus mykiss</name>
    <name type="common">Rainbow trout</name>
    <name type="synonym">Salmo gairdneri</name>
    <dbReference type="NCBI Taxonomy" id="8022"/>
    <lineage>
        <taxon>Eukaryota</taxon>
        <taxon>Metazoa</taxon>
        <taxon>Chordata</taxon>
        <taxon>Craniata</taxon>
        <taxon>Vertebrata</taxon>
        <taxon>Euteleostomi</taxon>
        <taxon>Actinopterygii</taxon>
        <taxon>Neopterygii</taxon>
        <taxon>Teleostei</taxon>
        <taxon>Protacanthopterygii</taxon>
        <taxon>Salmoniformes</taxon>
        <taxon>Salmonidae</taxon>
        <taxon>Salmoninae</taxon>
        <taxon>Oncorhynchus</taxon>
    </lineage>
</organism>
<evidence type="ECO:0000256" key="8">
    <source>
        <dbReference type="ARBA" id="ARBA00037982"/>
    </source>
</evidence>
<evidence type="ECO:0000256" key="1">
    <source>
        <dbReference type="ARBA" id="ARBA00012513"/>
    </source>
</evidence>
<feature type="binding site" evidence="10">
    <location>
        <position position="439"/>
    </location>
    <ligand>
        <name>ATP</name>
        <dbReference type="ChEBI" id="CHEBI:30616"/>
    </ligand>
</feature>
<gene>
    <name evidence="14" type="primary">eif2ak2</name>
</gene>
<keyword evidence="3" id="KW-0597">Phosphoprotein</keyword>
<sequence length="706" mass="79241">MDSTNYISILYEYAQRQRQISDIKFEEVGTVGPDHLKTFTLRVVIKGHAYPNGVGKNKKEAKQNAAKHALAGMMETTEQKDKHSVSCPPSPAPSPAPPVRAVISQPNYVCWLNEHSQKNKLSLKALEETRVGPNNTSQCCRYVVGAKEYPEGFGNTKKEAKEEAAMQVYLELCGSSQTTGTADENCNGATGKPKEELDPKVVVLSEKVEHMNMSPEQNVPERYSFITTEETNFIGILNHYCQKTKRFPDFKLVEKSGPSHDPQFVYKVLIDQREYPNGLGKTAKQAKQQAAQLAWSALQEQSDWNSQVSCRSTVSEDGGLSSLAPSSTWESQDATPSSLSIPGSTSESIIFTDSVNVSSPKVQILLAANFLMSPVKTKQEGPNLKGNNLGTLSSGRTSNQPVKSRFLSEFDSIEKIGKGGFGNVYKARRELEQKYFAVKIVLSKGKAKREVGALADLQHPNIVRYYTAWLEDTAYRCDTTSESDTTSDSGSSSSSEFLYIQMELCDKRTLKVWIDERNAHRKPKRREESLHITQQIVNGVEYIHSKKLLHRDLKPANIMFGMSDGEGKGEVKIGDFGLVTAEDNDNDENLLERTKKTGTKSYMAPEQRNQTSYDRKVDIFALGLIYFELLWNLSGMEKAEVWNDVRRQIFPQQFNTQFNLENKVIESMLCANPEDRPDARQLKIKLNECSCVLTRDQNFHQDNRTV</sequence>
<protein>
    <recommendedName>
        <fullName evidence="1">non-specific serine/threonine protein kinase</fullName>
        <ecNumber evidence="1">2.7.11.1</ecNumber>
    </recommendedName>
</protein>
<keyword evidence="6" id="KW-0418">Kinase</keyword>
<dbReference type="PANTHER" id="PTHR11042">
    <property type="entry name" value="EUKARYOTIC TRANSLATION INITIATION FACTOR 2-ALPHA KINASE EIF2-ALPHA KINASE -RELATED"/>
    <property type="match status" value="1"/>
</dbReference>
<dbReference type="SMART" id="SM00358">
    <property type="entry name" value="DSRM"/>
    <property type="match status" value="3"/>
</dbReference>
<dbReference type="GO" id="GO:0003723">
    <property type="term" value="F:RNA binding"/>
    <property type="evidence" value="ECO:0007669"/>
    <property type="project" value="UniProtKB-UniRule"/>
</dbReference>
<dbReference type="PROSITE" id="PS50011">
    <property type="entry name" value="PROTEIN_KINASE_DOM"/>
    <property type="match status" value="1"/>
</dbReference>
<keyword evidence="7 10" id="KW-0067">ATP-binding</keyword>
<dbReference type="PROSITE" id="PS00107">
    <property type="entry name" value="PROTEIN_KINASE_ATP"/>
    <property type="match status" value="1"/>
</dbReference>
<feature type="domain" description="DRBM" evidence="13">
    <location>
        <begin position="5"/>
        <end position="75"/>
    </location>
</feature>
<dbReference type="PROSITE" id="PS50137">
    <property type="entry name" value="DS_RBD"/>
    <property type="match status" value="3"/>
</dbReference>
<dbReference type="InterPro" id="IPR014720">
    <property type="entry name" value="dsRBD_dom"/>
</dbReference>